<sequence>MSARRVALLGTGVAVVVVAVPFVFLGSARAVVIGALVSATAGVAAVGVAVWAALRQPTVDDAIAIQPEPGAVSNEISGTVHGGVVQARDIDGDIRFNRPG</sequence>
<evidence type="ECO:0000313" key="2">
    <source>
        <dbReference type="EMBL" id="EXG82015.1"/>
    </source>
</evidence>
<gene>
    <name evidence="2" type="ORF">CryarDRAFT_3147</name>
</gene>
<name>A0A010YP98_9ACTN</name>
<dbReference type="Proteomes" id="UP000021053">
    <property type="component" value="Unassembled WGS sequence"/>
</dbReference>
<accession>A0A010YP98</accession>
<keyword evidence="1" id="KW-1133">Transmembrane helix</keyword>
<keyword evidence="3" id="KW-1185">Reference proteome</keyword>
<dbReference type="InterPro" id="IPR006311">
    <property type="entry name" value="TAT_signal"/>
</dbReference>
<dbReference type="HOGENOM" id="CLU_2301121_0_0_11"/>
<evidence type="ECO:0000313" key="3">
    <source>
        <dbReference type="Proteomes" id="UP000021053"/>
    </source>
</evidence>
<keyword evidence="1" id="KW-0472">Membrane</keyword>
<comment type="caution">
    <text evidence="2">The sequence shown here is derived from an EMBL/GenBank/DDBJ whole genome shotgun (WGS) entry which is preliminary data.</text>
</comment>
<dbReference type="EMBL" id="JFBT01000001">
    <property type="protein sequence ID" value="EXG82015.1"/>
    <property type="molecule type" value="Genomic_DNA"/>
</dbReference>
<dbReference type="PATRIC" id="fig|927661.3.peg.3107"/>
<organism evidence="2 3">
    <name type="scientific">Cryptosporangium arvum DSM 44712</name>
    <dbReference type="NCBI Taxonomy" id="927661"/>
    <lineage>
        <taxon>Bacteria</taxon>
        <taxon>Bacillati</taxon>
        <taxon>Actinomycetota</taxon>
        <taxon>Actinomycetes</taxon>
        <taxon>Cryptosporangiales</taxon>
        <taxon>Cryptosporangiaceae</taxon>
        <taxon>Cryptosporangium</taxon>
    </lineage>
</organism>
<protein>
    <submittedName>
        <fullName evidence="2">Uncharacterized protein</fullName>
    </submittedName>
</protein>
<feature type="transmembrane region" description="Helical" evidence="1">
    <location>
        <begin position="7"/>
        <end position="25"/>
    </location>
</feature>
<dbReference type="AlphaFoldDB" id="A0A010YP98"/>
<dbReference type="PROSITE" id="PS51318">
    <property type="entry name" value="TAT"/>
    <property type="match status" value="1"/>
</dbReference>
<evidence type="ECO:0000256" key="1">
    <source>
        <dbReference type="SAM" id="Phobius"/>
    </source>
</evidence>
<proteinExistence type="predicted"/>
<keyword evidence="1" id="KW-0812">Transmembrane</keyword>
<feature type="transmembrane region" description="Helical" evidence="1">
    <location>
        <begin position="31"/>
        <end position="54"/>
    </location>
</feature>
<reference evidence="2 3" key="1">
    <citation type="submission" date="2013-07" db="EMBL/GenBank/DDBJ databases">
        <authorList>
            <consortium name="DOE Joint Genome Institute"/>
            <person name="Eisen J."/>
            <person name="Huntemann M."/>
            <person name="Han J."/>
            <person name="Chen A."/>
            <person name="Kyrpides N."/>
            <person name="Mavromatis K."/>
            <person name="Markowitz V."/>
            <person name="Palaniappan K."/>
            <person name="Ivanova N."/>
            <person name="Schaumberg A."/>
            <person name="Pati A."/>
            <person name="Liolios K."/>
            <person name="Nordberg H.P."/>
            <person name="Cantor M.N."/>
            <person name="Hua S.X."/>
            <person name="Woyke T."/>
        </authorList>
    </citation>
    <scope>NUCLEOTIDE SEQUENCE [LARGE SCALE GENOMIC DNA]</scope>
    <source>
        <strain evidence="2 3">DSM 44712</strain>
    </source>
</reference>